<proteinExistence type="predicted"/>
<dbReference type="Pfam" id="PF05336">
    <property type="entry name" value="rhaM"/>
    <property type="match status" value="1"/>
</dbReference>
<evidence type="ECO:0000313" key="2">
    <source>
        <dbReference type="Proteomes" id="UP001301350"/>
    </source>
</evidence>
<dbReference type="InterPro" id="IPR011008">
    <property type="entry name" value="Dimeric_a/b-barrel"/>
</dbReference>
<protein>
    <recommendedName>
        <fullName evidence="3">L-rhamnose mutarotase</fullName>
    </recommendedName>
</protein>
<accession>A0AAV9J133</accession>
<keyword evidence="2" id="KW-1185">Reference proteome</keyword>
<dbReference type="InterPro" id="IPR008000">
    <property type="entry name" value="Rham/fucose_mutarotase"/>
</dbReference>
<dbReference type="PANTHER" id="PTHR34389">
    <property type="entry name" value="L-RHAMNOSE MUTAROTASE"/>
    <property type="match status" value="1"/>
</dbReference>
<dbReference type="AlphaFoldDB" id="A0AAV9J133"/>
<evidence type="ECO:0008006" key="3">
    <source>
        <dbReference type="Google" id="ProtNLM"/>
    </source>
</evidence>
<gene>
    <name evidence="1" type="ORF">CDCA_CDCA17G4332</name>
</gene>
<dbReference type="Gene3D" id="3.30.70.100">
    <property type="match status" value="1"/>
</dbReference>
<dbReference type="Proteomes" id="UP001301350">
    <property type="component" value="Unassembled WGS sequence"/>
</dbReference>
<dbReference type="PANTHER" id="PTHR34389:SF2">
    <property type="entry name" value="L-RHAMNOSE MUTAROTASE"/>
    <property type="match status" value="1"/>
</dbReference>
<dbReference type="GO" id="GO:0016857">
    <property type="term" value="F:racemase and epimerase activity, acting on carbohydrates and derivatives"/>
    <property type="evidence" value="ECO:0007669"/>
    <property type="project" value="InterPro"/>
</dbReference>
<dbReference type="EMBL" id="JANCYW010000017">
    <property type="protein sequence ID" value="KAK4538307.1"/>
    <property type="molecule type" value="Genomic_DNA"/>
</dbReference>
<dbReference type="SUPFAM" id="SSF54909">
    <property type="entry name" value="Dimeric alpha+beta barrel"/>
    <property type="match status" value="1"/>
</dbReference>
<evidence type="ECO:0000313" key="1">
    <source>
        <dbReference type="EMBL" id="KAK4538307.1"/>
    </source>
</evidence>
<comment type="caution">
    <text evidence="1">The sequence shown here is derived from an EMBL/GenBank/DDBJ whole genome shotgun (WGS) entry which is preliminary data.</text>
</comment>
<reference evidence="1 2" key="1">
    <citation type="submission" date="2022-07" db="EMBL/GenBank/DDBJ databases">
        <title>Genome-wide signatures of adaptation to extreme environments.</title>
        <authorList>
            <person name="Cho C.H."/>
            <person name="Yoon H.S."/>
        </authorList>
    </citation>
    <scope>NUCLEOTIDE SEQUENCE [LARGE SCALE GENOMIC DNA]</scope>
    <source>
        <strain evidence="1 2">DBV 063 E5</strain>
    </source>
</reference>
<name>A0AAV9J133_CYACA</name>
<organism evidence="1 2">
    <name type="scientific">Cyanidium caldarium</name>
    <name type="common">Red alga</name>
    <dbReference type="NCBI Taxonomy" id="2771"/>
    <lineage>
        <taxon>Eukaryota</taxon>
        <taxon>Rhodophyta</taxon>
        <taxon>Bangiophyceae</taxon>
        <taxon>Cyanidiales</taxon>
        <taxon>Cyanidiaceae</taxon>
        <taxon>Cyanidium</taxon>
    </lineage>
</organism>
<sequence length="108" mass="12714">MVLQLKPGAMPAYRQCHDAQWPEVRDALRAVGLRNLSLWYDGGHNRVFYYAEYGGAEPFQQAMQRYAQMPRVQAWEERMHQYQERPAGAVGVSEQVYWVPLEEIFHQE</sequence>